<sequence length="123" mass="13792">MKNKLSHLNNHLFAQLERLSDETLTPEQIEQEVERAKAIVGVSDQIVGAAALQFKAAELVAKHGRGVSDMIPESMGGRQQIEHVRAEGPKTDEERERAEAEARRIAREAVEERQEWARQGAVQ</sequence>
<accession>A0A916YFW7</accession>
<dbReference type="Proteomes" id="UP000613160">
    <property type="component" value="Unassembled WGS sequence"/>
</dbReference>
<dbReference type="RefSeq" id="WP_210319341.1">
    <property type="nucleotide sequence ID" value="NZ_BMJJ01000022.1"/>
</dbReference>
<comment type="caution">
    <text evidence="1">The sequence shown here is derived from an EMBL/GenBank/DDBJ whole genome shotgun (WGS) entry which is preliminary data.</text>
</comment>
<evidence type="ECO:0000313" key="1">
    <source>
        <dbReference type="EMBL" id="GGD43231.1"/>
    </source>
</evidence>
<reference evidence="1" key="2">
    <citation type="submission" date="2020-09" db="EMBL/GenBank/DDBJ databases">
        <authorList>
            <person name="Sun Q."/>
            <person name="Zhou Y."/>
        </authorList>
    </citation>
    <scope>NUCLEOTIDE SEQUENCE</scope>
    <source>
        <strain evidence="1">CGMCC 1.15493</strain>
    </source>
</reference>
<dbReference type="AlphaFoldDB" id="A0A916YFW7"/>
<protein>
    <submittedName>
        <fullName evidence="1">Uncharacterized protein</fullName>
    </submittedName>
</protein>
<evidence type="ECO:0000313" key="2">
    <source>
        <dbReference type="Proteomes" id="UP000613160"/>
    </source>
</evidence>
<dbReference type="EMBL" id="BMJJ01000022">
    <property type="protein sequence ID" value="GGD43231.1"/>
    <property type="molecule type" value="Genomic_DNA"/>
</dbReference>
<keyword evidence="2" id="KW-1185">Reference proteome</keyword>
<organism evidence="1 2">
    <name type="scientific">Aureimonas glaciei</name>
    <dbReference type="NCBI Taxonomy" id="1776957"/>
    <lineage>
        <taxon>Bacteria</taxon>
        <taxon>Pseudomonadati</taxon>
        <taxon>Pseudomonadota</taxon>
        <taxon>Alphaproteobacteria</taxon>
        <taxon>Hyphomicrobiales</taxon>
        <taxon>Aurantimonadaceae</taxon>
        <taxon>Aureimonas</taxon>
    </lineage>
</organism>
<reference evidence="1" key="1">
    <citation type="journal article" date="2014" name="Int. J. Syst. Evol. Microbiol.">
        <title>Complete genome sequence of Corynebacterium casei LMG S-19264T (=DSM 44701T), isolated from a smear-ripened cheese.</title>
        <authorList>
            <consortium name="US DOE Joint Genome Institute (JGI-PGF)"/>
            <person name="Walter F."/>
            <person name="Albersmeier A."/>
            <person name="Kalinowski J."/>
            <person name="Ruckert C."/>
        </authorList>
    </citation>
    <scope>NUCLEOTIDE SEQUENCE</scope>
    <source>
        <strain evidence="1">CGMCC 1.15493</strain>
    </source>
</reference>
<proteinExistence type="predicted"/>
<gene>
    <name evidence="1" type="ORF">GCM10011335_52360</name>
</gene>
<name>A0A916YFW7_9HYPH</name>